<evidence type="ECO:0000313" key="1">
    <source>
        <dbReference type="EMBL" id="PCS23450.1"/>
    </source>
</evidence>
<accession>A0A2A5T5R7</accession>
<reference evidence="2" key="1">
    <citation type="submission" date="2017-04" db="EMBL/GenBank/DDBJ databases">
        <title>Genome evolution of the luminous symbionts of deep sea anglerfish.</title>
        <authorList>
            <person name="Hendry T.A."/>
        </authorList>
    </citation>
    <scope>NUCLEOTIDE SEQUENCE [LARGE SCALE GENOMIC DNA]</scope>
</reference>
<dbReference type="Proteomes" id="UP000219020">
    <property type="component" value="Unassembled WGS sequence"/>
</dbReference>
<organism evidence="1 2">
    <name type="scientific">Candidatus Enterovibrio escicola</name>
    <dbReference type="NCBI Taxonomy" id="1927127"/>
    <lineage>
        <taxon>Bacteria</taxon>
        <taxon>Pseudomonadati</taxon>
        <taxon>Pseudomonadota</taxon>
        <taxon>Gammaproteobacteria</taxon>
        <taxon>Vibrionales</taxon>
        <taxon>Vibrionaceae</taxon>
        <taxon>Enterovibrio</taxon>
    </lineage>
</organism>
<dbReference type="AlphaFoldDB" id="A0A2A5T5R7"/>
<proteinExistence type="predicted"/>
<protein>
    <submittedName>
        <fullName evidence="1">Uncharacterized protein</fullName>
    </submittedName>
</protein>
<name>A0A2A5T5R7_9GAMM</name>
<keyword evidence="2" id="KW-1185">Reference proteome</keyword>
<sequence length="55" mass="6414">MTEAIVMEPFKHASNCIFYAKLIFNRRYNLKGMMIRTLSEMLDEHHGVGGWKVVV</sequence>
<dbReference type="EMBL" id="NBYY01000009">
    <property type="protein sequence ID" value="PCS23450.1"/>
    <property type="molecule type" value="Genomic_DNA"/>
</dbReference>
<evidence type="ECO:0000313" key="2">
    <source>
        <dbReference type="Proteomes" id="UP000219020"/>
    </source>
</evidence>
<comment type="caution">
    <text evidence="1">The sequence shown here is derived from an EMBL/GenBank/DDBJ whole genome shotgun (WGS) entry which is preliminary data.</text>
</comment>
<gene>
    <name evidence="1" type="ORF">BTN49_0418</name>
</gene>